<dbReference type="InterPro" id="IPR022764">
    <property type="entry name" value="Peptidase_S54_rhomboid_dom"/>
</dbReference>
<dbReference type="Proteomes" id="UP000005317">
    <property type="component" value="Unassembled WGS sequence"/>
</dbReference>
<dbReference type="Gene3D" id="1.20.1540.10">
    <property type="entry name" value="Rhomboid-like"/>
    <property type="match status" value="1"/>
</dbReference>
<name>A0A656HHJ8_THINJ</name>
<dbReference type="InterPro" id="IPR023826">
    <property type="entry name" value="Rhom-like_SP_proteobac"/>
</dbReference>
<evidence type="ECO:0000256" key="4">
    <source>
        <dbReference type="ARBA" id="ARBA00023136"/>
    </source>
</evidence>
<dbReference type="AlphaFoldDB" id="A0A656HHJ8"/>
<proteinExistence type="predicted"/>
<organism evidence="7 8">
    <name type="scientific">Thiothrix nivea (strain ATCC 35100 / DSM 5205 / JP2)</name>
    <dbReference type="NCBI Taxonomy" id="870187"/>
    <lineage>
        <taxon>Bacteria</taxon>
        <taxon>Pseudomonadati</taxon>
        <taxon>Pseudomonadota</taxon>
        <taxon>Gammaproteobacteria</taxon>
        <taxon>Thiotrichales</taxon>
        <taxon>Thiotrichaceae</taxon>
        <taxon>Thiothrix</taxon>
    </lineage>
</organism>
<keyword evidence="4 5" id="KW-0472">Membrane</keyword>
<dbReference type="InterPro" id="IPR035952">
    <property type="entry name" value="Rhomboid-like_sf"/>
</dbReference>
<evidence type="ECO:0000256" key="2">
    <source>
        <dbReference type="ARBA" id="ARBA00022692"/>
    </source>
</evidence>
<evidence type="ECO:0000256" key="3">
    <source>
        <dbReference type="ARBA" id="ARBA00022989"/>
    </source>
</evidence>
<feature type="domain" description="Peptidase S54 rhomboid" evidence="6">
    <location>
        <begin position="48"/>
        <end position="190"/>
    </location>
</feature>
<evidence type="ECO:0000313" key="8">
    <source>
        <dbReference type="Proteomes" id="UP000005317"/>
    </source>
</evidence>
<dbReference type="SUPFAM" id="SSF144091">
    <property type="entry name" value="Rhomboid-like"/>
    <property type="match status" value="1"/>
</dbReference>
<dbReference type="Pfam" id="PF01694">
    <property type="entry name" value="Rhomboid"/>
    <property type="match status" value="1"/>
</dbReference>
<feature type="transmembrane region" description="Helical" evidence="5">
    <location>
        <begin position="87"/>
        <end position="106"/>
    </location>
</feature>
<gene>
    <name evidence="7" type="ORF">Thini_3159</name>
</gene>
<keyword evidence="2 5" id="KW-0812">Transmembrane</keyword>
<evidence type="ECO:0000256" key="5">
    <source>
        <dbReference type="SAM" id="Phobius"/>
    </source>
</evidence>
<feature type="transmembrane region" description="Helical" evidence="5">
    <location>
        <begin position="63"/>
        <end position="80"/>
    </location>
</feature>
<feature type="transmembrane region" description="Helical" evidence="5">
    <location>
        <begin position="112"/>
        <end position="133"/>
    </location>
</feature>
<dbReference type="GO" id="GO:0016020">
    <property type="term" value="C:membrane"/>
    <property type="evidence" value="ECO:0007669"/>
    <property type="project" value="UniProtKB-SubCell"/>
</dbReference>
<dbReference type="GO" id="GO:0004252">
    <property type="term" value="F:serine-type endopeptidase activity"/>
    <property type="evidence" value="ECO:0007669"/>
    <property type="project" value="InterPro"/>
</dbReference>
<keyword evidence="3 5" id="KW-1133">Transmembrane helix</keyword>
<evidence type="ECO:0000313" key="7">
    <source>
        <dbReference type="EMBL" id="EIJ35682.1"/>
    </source>
</evidence>
<accession>A0A656HHJ8</accession>
<feature type="transmembrane region" description="Helical" evidence="5">
    <location>
        <begin position="138"/>
        <end position="154"/>
    </location>
</feature>
<reference evidence="8" key="1">
    <citation type="journal article" date="2011" name="Stand. Genomic Sci.">
        <title>Genome sequence of the filamentous, gliding Thiothrix nivea neotype strain (JP2(T)).</title>
        <authorList>
            <person name="Lapidus A."/>
            <person name="Nolan M."/>
            <person name="Lucas S."/>
            <person name="Glavina Del Rio T."/>
            <person name="Tice H."/>
            <person name="Cheng J.F."/>
            <person name="Tapia R."/>
            <person name="Han C."/>
            <person name="Goodwin L."/>
            <person name="Pitluck S."/>
            <person name="Liolios K."/>
            <person name="Pagani I."/>
            <person name="Ivanova N."/>
            <person name="Huntemann M."/>
            <person name="Mavromatis K."/>
            <person name="Mikhailova N."/>
            <person name="Pati A."/>
            <person name="Chen A."/>
            <person name="Palaniappan K."/>
            <person name="Land M."/>
            <person name="Brambilla E.M."/>
            <person name="Rohde M."/>
            <person name="Abt B."/>
            <person name="Verbarg S."/>
            <person name="Goker M."/>
            <person name="Bristow J."/>
            <person name="Eisen J.A."/>
            <person name="Markowitz V."/>
            <person name="Hugenholtz P."/>
            <person name="Kyrpides N.C."/>
            <person name="Klenk H.P."/>
            <person name="Woyke T."/>
        </authorList>
    </citation>
    <scope>NUCLEOTIDE SEQUENCE [LARGE SCALE GENOMIC DNA]</scope>
    <source>
        <strain evidence="8">ATCC 35100 / DSM 5205 / JP2</strain>
    </source>
</reference>
<sequence precursor="true">MLHTHRAFPTTRVCGNICLIATIFTVLLPLLQFFHNALLYQRYLIEAGEVWRIWTGSLVHTNYWHLTMNLTGFWILALIQQQPPSKWAFLGQIVFIATGVGAGLWFMSTEVIWYAGFSGVLYGLFLLAGIHLLALREWVMAAIILAGICGKTLWDWLLGGETLSADLIEAPVIYAAHVYGMASALLLGISTLLRTCRKP</sequence>
<keyword evidence="8" id="KW-1185">Reference proteome</keyword>
<comment type="subcellular location">
    <subcellularLocation>
        <location evidence="1">Membrane</location>
        <topology evidence="1">Multi-pass membrane protein</topology>
    </subcellularLocation>
</comment>
<feature type="transmembrane region" description="Helical" evidence="5">
    <location>
        <begin position="12"/>
        <end position="34"/>
    </location>
</feature>
<protein>
    <submittedName>
        <fullName evidence="7">Integral membrane protein</fullName>
    </submittedName>
</protein>
<evidence type="ECO:0000259" key="6">
    <source>
        <dbReference type="Pfam" id="PF01694"/>
    </source>
</evidence>
<dbReference type="OrthoDB" id="196054at2"/>
<evidence type="ECO:0000256" key="1">
    <source>
        <dbReference type="ARBA" id="ARBA00004141"/>
    </source>
</evidence>
<feature type="transmembrane region" description="Helical" evidence="5">
    <location>
        <begin position="174"/>
        <end position="193"/>
    </location>
</feature>
<dbReference type="NCBIfam" id="TIGR03902">
    <property type="entry name" value="rhom_GG_sort"/>
    <property type="match status" value="1"/>
</dbReference>
<dbReference type="EMBL" id="JH651384">
    <property type="protein sequence ID" value="EIJ35682.1"/>
    <property type="molecule type" value="Genomic_DNA"/>
</dbReference>